<keyword evidence="2" id="KW-1133">Transmembrane helix</keyword>
<keyword evidence="4" id="KW-1185">Reference proteome</keyword>
<dbReference type="InterPro" id="IPR035903">
    <property type="entry name" value="HesB-like_dom_sf"/>
</dbReference>
<dbReference type="GO" id="GO:0016226">
    <property type="term" value="P:iron-sulfur cluster assembly"/>
    <property type="evidence" value="ECO:0007669"/>
    <property type="project" value="TreeGrafter"/>
</dbReference>
<dbReference type="GO" id="GO:0005739">
    <property type="term" value="C:mitochondrion"/>
    <property type="evidence" value="ECO:0007669"/>
    <property type="project" value="TreeGrafter"/>
</dbReference>
<dbReference type="EMBL" id="JACGWL010000008">
    <property type="protein sequence ID" value="KAK4396519.1"/>
    <property type="molecule type" value="Genomic_DNA"/>
</dbReference>
<dbReference type="Gene3D" id="2.60.300.12">
    <property type="entry name" value="HesB-like domain"/>
    <property type="match status" value="1"/>
</dbReference>
<keyword evidence="2" id="KW-0812">Transmembrane</keyword>
<reference evidence="3" key="2">
    <citation type="journal article" date="2024" name="Plant">
        <title>Genomic evolution and insights into agronomic trait innovations of Sesamum species.</title>
        <authorList>
            <person name="Miao H."/>
            <person name="Wang L."/>
            <person name="Qu L."/>
            <person name="Liu H."/>
            <person name="Sun Y."/>
            <person name="Le M."/>
            <person name="Wang Q."/>
            <person name="Wei S."/>
            <person name="Zheng Y."/>
            <person name="Lin W."/>
            <person name="Duan Y."/>
            <person name="Cao H."/>
            <person name="Xiong S."/>
            <person name="Wang X."/>
            <person name="Wei L."/>
            <person name="Li C."/>
            <person name="Ma Q."/>
            <person name="Ju M."/>
            <person name="Zhao R."/>
            <person name="Li G."/>
            <person name="Mu C."/>
            <person name="Tian Q."/>
            <person name="Mei H."/>
            <person name="Zhang T."/>
            <person name="Gao T."/>
            <person name="Zhang H."/>
        </authorList>
    </citation>
    <scope>NUCLEOTIDE SEQUENCE</scope>
    <source>
        <strain evidence="3">K16</strain>
    </source>
</reference>
<comment type="similarity">
    <text evidence="1">Belongs to the HesB/IscA family.</text>
</comment>
<dbReference type="PANTHER" id="PTHR43011:SF1">
    <property type="entry name" value="IRON-SULFUR CLUSTER ASSEMBLY 2 HOMOLOG, MITOCHONDRIAL"/>
    <property type="match status" value="1"/>
</dbReference>
<reference evidence="3" key="1">
    <citation type="submission" date="2020-06" db="EMBL/GenBank/DDBJ databases">
        <authorList>
            <person name="Li T."/>
            <person name="Hu X."/>
            <person name="Zhang T."/>
            <person name="Song X."/>
            <person name="Zhang H."/>
            <person name="Dai N."/>
            <person name="Sheng W."/>
            <person name="Hou X."/>
            <person name="Wei L."/>
        </authorList>
    </citation>
    <scope>NUCLEOTIDE SEQUENCE</scope>
    <source>
        <strain evidence="3">K16</strain>
        <tissue evidence="3">Leaf</tissue>
    </source>
</reference>
<feature type="transmembrane region" description="Helical" evidence="2">
    <location>
        <begin position="184"/>
        <end position="202"/>
    </location>
</feature>
<evidence type="ECO:0000313" key="3">
    <source>
        <dbReference type="EMBL" id="KAK4396519.1"/>
    </source>
</evidence>
<dbReference type="AlphaFoldDB" id="A0AAE1WNC3"/>
<accession>A0AAE1WNC3</accession>
<sequence>MQEHEQRELDSNRIFEQDGVKLVVDNVSFDFVKGATVDYVEELIRSAFQTVFHGSTNHIPFESLTGSEIDTVKYEVALYEHGPDKVSHYLYATGILADLLVNGFASRIECPSLFHQRSSGGHNTAVHQRSIKSSTINPVLEESFLTPHIRYPNPTRHLYPMSLQPLLPTTAATLNSRRYSNCSAGVLLLLLRAFLFGSTWLIPSGLDSEDFSG</sequence>
<organism evidence="3 4">
    <name type="scientific">Sesamum angolense</name>
    <dbReference type="NCBI Taxonomy" id="2727404"/>
    <lineage>
        <taxon>Eukaryota</taxon>
        <taxon>Viridiplantae</taxon>
        <taxon>Streptophyta</taxon>
        <taxon>Embryophyta</taxon>
        <taxon>Tracheophyta</taxon>
        <taxon>Spermatophyta</taxon>
        <taxon>Magnoliopsida</taxon>
        <taxon>eudicotyledons</taxon>
        <taxon>Gunneridae</taxon>
        <taxon>Pentapetalae</taxon>
        <taxon>asterids</taxon>
        <taxon>lamiids</taxon>
        <taxon>Lamiales</taxon>
        <taxon>Pedaliaceae</taxon>
        <taxon>Sesamum</taxon>
    </lineage>
</organism>
<comment type="caution">
    <text evidence="3">The sequence shown here is derived from an EMBL/GenBank/DDBJ whole genome shotgun (WGS) entry which is preliminary data.</text>
</comment>
<dbReference type="GO" id="GO:0051539">
    <property type="term" value="F:4 iron, 4 sulfur cluster binding"/>
    <property type="evidence" value="ECO:0007669"/>
    <property type="project" value="TreeGrafter"/>
</dbReference>
<dbReference type="PANTHER" id="PTHR43011">
    <property type="entry name" value="IRON-SULFUR CLUSTER ASSEMBLY 2 HOMOLOG, MITOCHONDRIAL"/>
    <property type="match status" value="1"/>
</dbReference>
<evidence type="ECO:0000256" key="1">
    <source>
        <dbReference type="ARBA" id="ARBA00006718"/>
    </source>
</evidence>
<protein>
    <submittedName>
        <fullName evidence="3">Iron-sulfur assembly protein IscA-like 2, mitochondrial</fullName>
    </submittedName>
</protein>
<dbReference type="GO" id="GO:0051537">
    <property type="term" value="F:2 iron, 2 sulfur cluster binding"/>
    <property type="evidence" value="ECO:0007669"/>
    <property type="project" value="TreeGrafter"/>
</dbReference>
<dbReference type="SUPFAM" id="SSF89360">
    <property type="entry name" value="HesB-like domain"/>
    <property type="match status" value="1"/>
</dbReference>
<evidence type="ECO:0000256" key="2">
    <source>
        <dbReference type="SAM" id="Phobius"/>
    </source>
</evidence>
<dbReference type="GO" id="GO:0005506">
    <property type="term" value="F:iron ion binding"/>
    <property type="evidence" value="ECO:0007669"/>
    <property type="project" value="TreeGrafter"/>
</dbReference>
<keyword evidence="2" id="KW-0472">Membrane</keyword>
<evidence type="ECO:0000313" key="4">
    <source>
        <dbReference type="Proteomes" id="UP001289374"/>
    </source>
</evidence>
<proteinExistence type="inferred from homology"/>
<dbReference type="Proteomes" id="UP001289374">
    <property type="component" value="Unassembled WGS sequence"/>
</dbReference>
<gene>
    <name evidence="3" type="ORF">Sango_1488500</name>
</gene>
<name>A0AAE1WNC3_9LAMI</name>